<dbReference type="Gene3D" id="3.10.450.50">
    <property type="match status" value="1"/>
</dbReference>
<dbReference type="SUPFAM" id="SSF54427">
    <property type="entry name" value="NTF2-like"/>
    <property type="match status" value="1"/>
</dbReference>
<dbReference type="PANTHER" id="PTHR41252:SF1">
    <property type="entry name" value="BLR2505 PROTEIN"/>
    <property type="match status" value="1"/>
</dbReference>
<dbReference type="PANTHER" id="PTHR41252">
    <property type="entry name" value="BLR2505 PROTEIN"/>
    <property type="match status" value="1"/>
</dbReference>
<sequence length="141" mass="16320">MADSERVAILRHAYRCWVECSGADRNVWLDFAADNPVLHSLQTEKAEHPLVIADVYRGREEIGAYFDAMERDWEPLFYEPQTFIEQRDEVAVFSIVKVRAKATGKTAHTWLGHWWTFDGNRFAKLVEVFDGTKALMAITRD</sequence>
<name>A0A6N9T1W2_9HYPH</name>
<accession>A0A6N9T1W2</accession>
<comment type="caution">
    <text evidence="2">The sequence shown here is derived from an EMBL/GenBank/DDBJ whole genome shotgun (WGS) entry which is preliminary data.</text>
</comment>
<dbReference type="Proteomes" id="UP000469011">
    <property type="component" value="Unassembled WGS sequence"/>
</dbReference>
<reference evidence="2 3" key="1">
    <citation type="submission" date="2020-01" db="EMBL/GenBank/DDBJ databases">
        <title>Jiella pacifica sp. nov.</title>
        <authorList>
            <person name="Xue Z."/>
            <person name="Zhu S."/>
            <person name="Chen J."/>
            <person name="Yang J."/>
        </authorList>
    </citation>
    <scope>NUCLEOTIDE SEQUENCE [LARGE SCALE GENOMIC DNA]</scope>
    <source>
        <strain evidence="2 3">40Bstr34</strain>
    </source>
</reference>
<feature type="domain" description="SnoaL-like" evidence="1">
    <location>
        <begin position="23"/>
        <end position="123"/>
    </location>
</feature>
<dbReference type="EMBL" id="JAAAMG010000004">
    <property type="protein sequence ID" value="NDW04026.1"/>
    <property type="molecule type" value="Genomic_DNA"/>
</dbReference>
<proteinExistence type="predicted"/>
<evidence type="ECO:0000259" key="1">
    <source>
        <dbReference type="Pfam" id="PF12680"/>
    </source>
</evidence>
<gene>
    <name evidence="2" type="ORF">GTK09_06245</name>
</gene>
<evidence type="ECO:0000313" key="3">
    <source>
        <dbReference type="Proteomes" id="UP000469011"/>
    </source>
</evidence>
<evidence type="ECO:0000313" key="2">
    <source>
        <dbReference type="EMBL" id="NDW04026.1"/>
    </source>
</evidence>
<keyword evidence="3" id="KW-1185">Reference proteome</keyword>
<protein>
    <recommendedName>
        <fullName evidence="1">SnoaL-like domain-containing protein</fullName>
    </recommendedName>
</protein>
<dbReference type="Pfam" id="PF12680">
    <property type="entry name" value="SnoaL_2"/>
    <property type="match status" value="1"/>
</dbReference>
<dbReference type="AlphaFoldDB" id="A0A6N9T1W2"/>
<dbReference type="InterPro" id="IPR037401">
    <property type="entry name" value="SnoaL-like"/>
</dbReference>
<dbReference type="RefSeq" id="WP_163462004.1">
    <property type="nucleotide sequence ID" value="NZ_JAAAMG010000004.1"/>
</dbReference>
<dbReference type="InterPro" id="IPR032710">
    <property type="entry name" value="NTF2-like_dom_sf"/>
</dbReference>
<organism evidence="2 3">
    <name type="scientific">Jiella pacifica</name>
    <dbReference type="NCBI Taxonomy" id="2696469"/>
    <lineage>
        <taxon>Bacteria</taxon>
        <taxon>Pseudomonadati</taxon>
        <taxon>Pseudomonadota</taxon>
        <taxon>Alphaproteobacteria</taxon>
        <taxon>Hyphomicrobiales</taxon>
        <taxon>Aurantimonadaceae</taxon>
        <taxon>Jiella</taxon>
    </lineage>
</organism>